<evidence type="ECO:0000313" key="2">
    <source>
        <dbReference type="EMBL" id="ADP77021.1"/>
    </source>
</evidence>
<feature type="transmembrane region" description="Helical" evidence="1">
    <location>
        <begin position="153"/>
        <end position="173"/>
    </location>
</feature>
<keyword evidence="3" id="KW-1185">Reference proteome</keyword>
<feature type="transmembrane region" description="Helical" evidence="1">
    <location>
        <begin position="6"/>
        <end position="29"/>
    </location>
</feature>
<dbReference type="STRING" id="523846.Mfer_0218"/>
<dbReference type="Proteomes" id="UP000002315">
    <property type="component" value="Chromosome"/>
</dbReference>
<keyword evidence="1" id="KW-0472">Membrane</keyword>
<keyword evidence="1" id="KW-0812">Transmembrane</keyword>
<reference evidence="2 3" key="1">
    <citation type="journal article" date="2010" name="Stand. Genomic Sci.">
        <title>Complete genome sequence of Methanothermus fervidus type strain (V24S).</title>
        <authorList>
            <person name="Anderson I."/>
            <person name="Djao O.D."/>
            <person name="Misra M."/>
            <person name="Chertkov O."/>
            <person name="Nolan M."/>
            <person name="Lucas S."/>
            <person name="Lapidus A."/>
            <person name="Del Rio T.G."/>
            <person name="Tice H."/>
            <person name="Cheng J.F."/>
            <person name="Tapia R."/>
            <person name="Han C."/>
            <person name="Goodwin L."/>
            <person name="Pitluck S."/>
            <person name="Liolios K."/>
            <person name="Ivanova N."/>
            <person name="Mavromatis K."/>
            <person name="Mikhailova N."/>
            <person name="Pati A."/>
            <person name="Brambilla E."/>
            <person name="Chen A."/>
            <person name="Palaniappan K."/>
            <person name="Land M."/>
            <person name="Hauser L."/>
            <person name="Chang Y.J."/>
            <person name="Jeffries C.D."/>
            <person name="Sikorski J."/>
            <person name="Spring S."/>
            <person name="Rohde M."/>
            <person name="Eichinger K."/>
            <person name="Huber H."/>
            <person name="Wirth R."/>
            <person name="Goker M."/>
            <person name="Detter J.C."/>
            <person name="Woyke T."/>
            <person name="Bristow J."/>
            <person name="Eisen J.A."/>
            <person name="Markowitz V."/>
            <person name="Hugenholtz P."/>
            <person name="Klenk H.P."/>
            <person name="Kyrpides N.C."/>
        </authorList>
    </citation>
    <scope>NUCLEOTIDE SEQUENCE [LARGE SCALE GENOMIC DNA]</scope>
    <source>
        <strain evidence="3">ATCC 43054 / DSM 2088 / JCM 10308 / V24 S</strain>
    </source>
</reference>
<organism evidence="2 3">
    <name type="scientific">Methanothermus fervidus (strain ATCC 43054 / DSM 2088 / JCM 10308 / V24 S)</name>
    <dbReference type="NCBI Taxonomy" id="523846"/>
    <lineage>
        <taxon>Archaea</taxon>
        <taxon>Methanobacteriati</taxon>
        <taxon>Methanobacteriota</taxon>
        <taxon>Methanomada group</taxon>
        <taxon>Methanobacteria</taxon>
        <taxon>Methanobacteriales</taxon>
        <taxon>Methanothermaceae</taxon>
        <taxon>Methanothermus</taxon>
    </lineage>
</organism>
<proteinExistence type="predicted"/>
<protein>
    <recommendedName>
        <fullName evidence="4">Oligosaccharide repeat unit polymerase</fullName>
    </recommendedName>
</protein>
<feature type="transmembrane region" description="Helical" evidence="1">
    <location>
        <begin position="41"/>
        <end position="62"/>
    </location>
</feature>
<dbReference type="HOGENOM" id="CLU_772958_0_0_2"/>
<sequence>MIIAQNNLQFILEVAILVHLGILFLFNLLNVSLRLALSLSLLLTMFLSLIFSLDTLCLFLPFVSHQEFTHAFGPLSILGWVTLTSGIQILRERGVTSPSLSKINILLFFIILIAGGIMHRSFLLMWLLGVGIGYYLISKCYKTKTKIKFKTISYFVVIALTSFTVLEILSRILNLEVLSPSVRISRVEKNIIPSLQMVLPNIRFWGHVPGSCHWGSECLGGADGYITLPVTLIHFLRLPYHIFYGILVNQKDYIDYMLPGIFAVAFDGGYFSLLFLLVWVAFVTILASKILKKYKEKRSEGSTRYLGREALLIGSLSAFISQSMVGLFVVNRSFNESALLTYIIISALTVAHVIKVEQ</sequence>
<dbReference type="AlphaFoldDB" id="E3GXI9"/>
<feature type="transmembrane region" description="Helical" evidence="1">
    <location>
        <begin position="270"/>
        <end position="291"/>
    </location>
</feature>
<feature type="transmembrane region" description="Helical" evidence="1">
    <location>
        <begin position="337"/>
        <end position="354"/>
    </location>
</feature>
<name>E3GXI9_METFV</name>
<gene>
    <name evidence="2" type="ordered locus">Mfer_0218</name>
</gene>
<dbReference type="EMBL" id="CP002278">
    <property type="protein sequence ID" value="ADP77021.1"/>
    <property type="molecule type" value="Genomic_DNA"/>
</dbReference>
<feature type="transmembrane region" description="Helical" evidence="1">
    <location>
        <begin position="311"/>
        <end position="331"/>
    </location>
</feature>
<accession>E3GXI9</accession>
<dbReference type="KEGG" id="mfv:Mfer_0218"/>
<dbReference type="OrthoDB" id="80662at2157"/>
<evidence type="ECO:0000256" key="1">
    <source>
        <dbReference type="SAM" id="Phobius"/>
    </source>
</evidence>
<evidence type="ECO:0008006" key="4">
    <source>
        <dbReference type="Google" id="ProtNLM"/>
    </source>
</evidence>
<feature type="transmembrane region" description="Helical" evidence="1">
    <location>
        <begin position="68"/>
        <end position="87"/>
    </location>
</feature>
<keyword evidence="1" id="KW-1133">Transmembrane helix</keyword>
<feature type="transmembrane region" description="Helical" evidence="1">
    <location>
        <begin position="99"/>
        <end position="117"/>
    </location>
</feature>
<evidence type="ECO:0000313" key="3">
    <source>
        <dbReference type="Proteomes" id="UP000002315"/>
    </source>
</evidence>